<keyword evidence="3" id="KW-1185">Reference proteome</keyword>
<sequence>MRRFESSSVRGWEELELPDHTRLFVRLSRMTTTVIITFITFKGALTLTPSVANTIVIKSLLLGTTQPLTVTVVEQNRADARAGVAVVKPLSADSSSLPGPEQTQHDQQNQQTQHDQQNQQNQLSRERQVLVARRFFIFSSTPEICSEPKTLKPDVF</sequence>
<dbReference type="AlphaFoldDB" id="A0AAE1ECQ8"/>
<feature type="compositionally biased region" description="Low complexity" evidence="1">
    <location>
        <begin position="105"/>
        <end position="122"/>
    </location>
</feature>
<reference evidence="2" key="1">
    <citation type="journal article" date="2023" name="G3 (Bethesda)">
        <title>A reference genome for the long-term kleptoplast-retaining sea slug Elysia crispata morphotype clarki.</title>
        <authorList>
            <person name="Eastman K.E."/>
            <person name="Pendleton A.L."/>
            <person name="Shaikh M.A."/>
            <person name="Suttiyut T."/>
            <person name="Ogas R."/>
            <person name="Tomko P."/>
            <person name="Gavelis G."/>
            <person name="Widhalm J.R."/>
            <person name="Wisecaver J.H."/>
        </authorList>
    </citation>
    <scope>NUCLEOTIDE SEQUENCE</scope>
    <source>
        <strain evidence="2">ECLA1</strain>
    </source>
</reference>
<evidence type="ECO:0000313" key="2">
    <source>
        <dbReference type="EMBL" id="KAK3802784.1"/>
    </source>
</evidence>
<dbReference type="EMBL" id="JAWDGP010000216">
    <property type="protein sequence ID" value="KAK3802784.1"/>
    <property type="molecule type" value="Genomic_DNA"/>
</dbReference>
<comment type="caution">
    <text evidence="2">The sequence shown here is derived from an EMBL/GenBank/DDBJ whole genome shotgun (WGS) entry which is preliminary data.</text>
</comment>
<dbReference type="Proteomes" id="UP001283361">
    <property type="component" value="Unassembled WGS sequence"/>
</dbReference>
<evidence type="ECO:0000313" key="3">
    <source>
        <dbReference type="Proteomes" id="UP001283361"/>
    </source>
</evidence>
<feature type="region of interest" description="Disordered" evidence="1">
    <location>
        <begin position="91"/>
        <end position="124"/>
    </location>
</feature>
<evidence type="ECO:0000256" key="1">
    <source>
        <dbReference type="SAM" id="MobiDB-lite"/>
    </source>
</evidence>
<protein>
    <submittedName>
        <fullName evidence="2">Uncharacterized protein</fullName>
    </submittedName>
</protein>
<accession>A0AAE1ECQ8</accession>
<name>A0AAE1ECQ8_9GAST</name>
<organism evidence="2 3">
    <name type="scientific">Elysia crispata</name>
    <name type="common">lettuce slug</name>
    <dbReference type="NCBI Taxonomy" id="231223"/>
    <lineage>
        <taxon>Eukaryota</taxon>
        <taxon>Metazoa</taxon>
        <taxon>Spiralia</taxon>
        <taxon>Lophotrochozoa</taxon>
        <taxon>Mollusca</taxon>
        <taxon>Gastropoda</taxon>
        <taxon>Heterobranchia</taxon>
        <taxon>Euthyneura</taxon>
        <taxon>Panpulmonata</taxon>
        <taxon>Sacoglossa</taxon>
        <taxon>Placobranchoidea</taxon>
        <taxon>Plakobranchidae</taxon>
        <taxon>Elysia</taxon>
    </lineage>
</organism>
<proteinExistence type="predicted"/>
<gene>
    <name evidence="2" type="ORF">RRG08_012298</name>
</gene>